<comment type="similarity">
    <text evidence="1 4">Belongs to the glycosyl hydrolase 32 family.</text>
</comment>
<accession>A0A0F0L254</accession>
<dbReference type="PATRIC" id="fig|582680.7.peg.1025"/>
<dbReference type="InterPro" id="IPR013189">
    <property type="entry name" value="Glyco_hydro_32_C"/>
</dbReference>
<keyword evidence="3 4" id="KW-0326">Glycosidase</keyword>
<evidence type="ECO:0000259" key="5">
    <source>
        <dbReference type="Pfam" id="PF00251"/>
    </source>
</evidence>
<evidence type="ECO:0000256" key="2">
    <source>
        <dbReference type="ARBA" id="ARBA00022801"/>
    </source>
</evidence>
<dbReference type="Pfam" id="PF08244">
    <property type="entry name" value="Glyco_hydro_32C"/>
    <property type="match status" value="1"/>
</dbReference>
<dbReference type="GO" id="GO:0051669">
    <property type="term" value="F:fructan beta-fructosidase activity"/>
    <property type="evidence" value="ECO:0007669"/>
    <property type="project" value="UniProtKB-EC"/>
</dbReference>
<name>A0A0F0L254_9MICO</name>
<comment type="caution">
    <text evidence="7">The sequence shown here is derived from an EMBL/GenBank/DDBJ whole genome shotgun (WGS) entry which is preliminary data.</text>
</comment>
<keyword evidence="8" id="KW-1185">Reference proteome</keyword>
<dbReference type="GO" id="GO:0004575">
    <property type="term" value="F:sucrose alpha-glucosidase activity"/>
    <property type="evidence" value="ECO:0007669"/>
    <property type="project" value="TreeGrafter"/>
</dbReference>
<dbReference type="EMBL" id="JYIT01000064">
    <property type="protein sequence ID" value="KJL26465.1"/>
    <property type="molecule type" value="Genomic_DNA"/>
</dbReference>
<evidence type="ECO:0000313" key="7">
    <source>
        <dbReference type="EMBL" id="KJL26465.1"/>
    </source>
</evidence>
<evidence type="ECO:0000313" key="8">
    <source>
        <dbReference type="Proteomes" id="UP000033448"/>
    </source>
</evidence>
<reference evidence="7 8" key="1">
    <citation type="submission" date="2015-02" db="EMBL/GenBank/DDBJ databases">
        <title>Draft genome sequences of ten Microbacterium spp. with emphasis on heavy metal contaminated environments.</title>
        <authorList>
            <person name="Corretto E."/>
        </authorList>
    </citation>
    <scope>NUCLEOTIDE SEQUENCE [LARGE SCALE GENOMIC DNA]</scope>
    <source>
        <strain evidence="7 8">DSM 23848</strain>
    </source>
</reference>
<dbReference type="InterPro" id="IPR023296">
    <property type="entry name" value="Glyco_hydro_beta-prop_sf"/>
</dbReference>
<dbReference type="SUPFAM" id="SSF49899">
    <property type="entry name" value="Concanavalin A-like lectins/glucanases"/>
    <property type="match status" value="1"/>
</dbReference>
<dbReference type="Gene3D" id="2.60.120.560">
    <property type="entry name" value="Exo-inulinase, domain 1"/>
    <property type="match status" value="1"/>
</dbReference>
<dbReference type="SMART" id="SM00640">
    <property type="entry name" value="Glyco_32"/>
    <property type="match status" value="1"/>
</dbReference>
<dbReference type="PANTHER" id="PTHR42800">
    <property type="entry name" value="EXOINULINASE INUD (AFU_ORTHOLOGUE AFUA_5G00480)"/>
    <property type="match status" value="1"/>
</dbReference>
<dbReference type="GO" id="GO:0005737">
    <property type="term" value="C:cytoplasm"/>
    <property type="evidence" value="ECO:0007669"/>
    <property type="project" value="TreeGrafter"/>
</dbReference>
<dbReference type="Gene3D" id="2.115.10.20">
    <property type="entry name" value="Glycosyl hydrolase domain, family 43"/>
    <property type="match status" value="1"/>
</dbReference>
<dbReference type="InterPro" id="IPR013320">
    <property type="entry name" value="ConA-like_dom_sf"/>
</dbReference>
<keyword evidence="2 4" id="KW-0378">Hydrolase</keyword>
<dbReference type="PANTHER" id="PTHR42800:SF1">
    <property type="entry name" value="EXOINULINASE INUD (AFU_ORTHOLOGUE AFUA_5G00480)"/>
    <property type="match status" value="1"/>
</dbReference>
<proteinExistence type="inferred from homology"/>
<dbReference type="CDD" id="cd18622">
    <property type="entry name" value="GH32_Inu-like"/>
    <property type="match status" value="1"/>
</dbReference>
<dbReference type="GO" id="GO:0005987">
    <property type="term" value="P:sucrose catabolic process"/>
    <property type="evidence" value="ECO:0007669"/>
    <property type="project" value="TreeGrafter"/>
</dbReference>
<evidence type="ECO:0000256" key="1">
    <source>
        <dbReference type="ARBA" id="ARBA00009902"/>
    </source>
</evidence>
<dbReference type="InterPro" id="IPR013148">
    <property type="entry name" value="Glyco_hydro_32_N"/>
</dbReference>
<dbReference type="InterPro" id="IPR001362">
    <property type="entry name" value="Glyco_hydro_32"/>
</dbReference>
<dbReference type="Proteomes" id="UP000033448">
    <property type="component" value="Unassembled WGS sequence"/>
</dbReference>
<dbReference type="EC" id="3.2.1.80" evidence="7"/>
<feature type="domain" description="Glycosyl hydrolase family 32 N-terminal" evidence="5">
    <location>
        <begin position="17"/>
        <end position="343"/>
    </location>
</feature>
<evidence type="ECO:0000256" key="4">
    <source>
        <dbReference type="RuleBase" id="RU362110"/>
    </source>
</evidence>
<gene>
    <name evidence="7" type="primary">sacC</name>
    <name evidence="7" type="ORF">RL72_00988</name>
</gene>
<dbReference type="Pfam" id="PF00251">
    <property type="entry name" value="Glyco_hydro_32N"/>
    <property type="match status" value="1"/>
</dbReference>
<feature type="domain" description="Glycosyl hydrolase family 32 C-terminal" evidence="6">
    <location>
        <begin position="410"/>
        <end position="488"/>
    </location>
</feature>
<organism evidence="7 8">
    <name type="scientific">Microbacterium azadirachtae</name>
    <dbReference type="NCBI Taxonomy" id="582680"/>
    <lineage>
        <taxon>Bacteria</taxon>
        <taxon>Bacillati</taxon>
        <taxon>Actinomycetota</taxon>
        <taxon>Actinomycetes</taxon>
        <taxon>Micrococcales</taxon>
        <taxon>Microbacteriaceae</taxon>
        <taxon>Microbacterium</taxon>
    </lineage>
</organism>
<protein>
    <submittedName>
        <fullName evidence="7">Levanase</fullName>
        <ecNumber evidence="7">3.2.1.80</ecNumber>
    </submittedName>
</protein>
<dbReference type="OrthoDB" id="9776657at2"/>
<evidence type="ECO:0000259" key="6">
    <source>
        <dbReference type="Pfam" id="PF08244"/>
    </source>
</evidence>
<dbReference type="AlphaFoldDB" id="A0A0F0L254"/>
<evidence type="ECO:0000256" key="3">
    <source>
        <dbReference type="ARBA" id="ARBA00023295"/>
    </source>
</evidence>
<sequence length="497" mass="53444">MTTSALEASPVTRPLIHFSSARNWLNDPNGLIFHDGRYHLYFQYNPNGAEHGYMSWGHASSRDLVRWEEHPVALRYTSEHEIFSGSAVFDARDTSGLGVDGQPPLIAVFTLADQTGGHQSQGIASSADGGETWAMHAGNPVLDRGSADFRDPKVFRYTGAAGEYWVMVAVEAVERKVVLYRSADLRHWEFLSDYGPRGTALGVWECPDLFPLAVDGDPDDVRWVLIISMNPGGLAGGSGTMYVIGSFDGVRFVPDAPVPDVAPGDETGAAELAALDWIDYGRDCYAGVTFSGLPDDERTLIAWMSNWEYAGAMPPAGPEPQRGAMTLARRLSLVTAGGRIRLRQDPVGPAVVPIVAITGAEVRPGAPRILDAPPVARIRLRLRLDDGASAELRLGDGAAPIAILRVRDGELSLDRRVGAAGLPEAFGSVEHLPLQPGGLDAMLWLDHGSIEVFADDGTAVLTDRLADRTCSRFEVRAVSGSVRIDELVVEAGEGLQA</sequence>
<dbReference type="SUPFAM" id="SSF75005">
    <property type="entry name" value="Arabinanase/levansucrase/invertase"/>
    <property type="match status" value="1"/>
</dbReference>